<dbReference type="GO" id="GO:0016829">
    <property type="term" value="F:lyase activity"/>
    <property type="evidence" value="ECO:0007669"/>
    <property type="project" value="InterPro"/>
</dbReference>
<dbReference type="PANTHER" id="PTHR16943">
    <property type="entry name" value="2-METHYLCITRATE DEHYDRATASE-RELATED"/>
    <property type="match status" value="1"/>
</dbReference>
<dbReference type="SUPFAM" id="SSF103378">
    <property type="entry name" value="2-methylcitrate dehydratase PrpD"/>
    <property type="match status" value="1"/>
</dbReference>
<dbReference type="AlphaFoldDB" id="A0A382QQA6"/>
<dbReference type="InterPro" id="IPR005656">
    <property type="entry name" value="MmgE_PrpD"/>
</dbReference>
<dbReference type="Pfam" id="PF03972">
    <property type="entry name" value="MmgE_PrpD_N"/>
    <property type="match status" value="1"/>
</dbReference>
<feature type="domain" description="MmgE/PrpD N-terminal" evidence="2">
    <location>
        <begin position="8"/>
        <end position="226"/>
    </location>
</feature>
<sequence>MSSDYLDRLAGFVSGINLDDMDVSTVSATKDVVLDTIGAILAGSRMAENANFARFALSTGSGNCSLFGHAGKVQPMFAALVNATAGVALEMDEGSRLGGGHPSIHVSPGAIAVAEDRGSSGKELLESIIAGYEVTSRIGSATATKDEIHSHGTWGTMGTAAATARLLGYDAGQTRTAMNLAVSMSPANTWTPCLEGATIRNLYPGRSGFQGILAAHLGECGFTGLKDGPADLYQSVIGNGFDRDAVVDGLGEPGFYRIQRNYFKFHACCLYNHPVLDAVQSLLQKEEFGPHDVSHVKV</sequence>
<evidence type="ECO:0000259" key="2">
    <source>
        <dbReference type="Pfam" id="PF03972"/>
    </source>
</evidence>
<gene>
    <name evidence="3" type="ORF">METZ01_LOCUS339914</name>
</gene>
<dbReference type="EMBL" id="UINC01115783">
    <property type="protein sequence ID" value="SVC87060.1"/>
    <property type="molecule type" value="Genomic_DNA"/>
</dbReference>
<evidence type="ECO:0000313" key="3">
    <source>
        <dbReference type="EMBL" id="SVC87060.1"/>
    </source>
</evidence>
<organism evidence="3">
    <name type="scientific">marine metagenome</name>
    <dbReference type="NCBI Taxonomy" id="408172"/>
    <lineage>
        <taxon>unclassified sequences</taxon>
        <taxon>metagenomes</taxon>
        <taxon>ecological metagenomes</taxon>
    </lineage>
</organism>
<evidence type="ECO:0000256" key="1">
    <source>
        <dbReference type="ARBA" id="ARBA00006174"/>
    </source>
</evidence>
<dbReference type="InterPro" id="IPR042183">
    <property type="entry name" value="MmgE/PrpD_sf_1"/>
</dbReference>
<comment type="similarity">
    <text evidence="1">Belongs to the PrpD family.</text>
</comment>
<dbReference type="Gene3D" id="1.10.4100.10">
    <property type="entry name" value="2-methylcitrate dehydratase PrpD"/>
    <property type="match status" value="1"/>
</dbReference>
<feature type="non-terminal residue" evidence="3">
    <location>
        <position position="298"/>
    </location>
</feature>
<proteinExistence type="inferred from homology"/>
<protein>
    <recommendedName>
        <fullName evidence="2">MmgE/PrpD N-terminal domain-containing protein</fullName>
    </recommendedName>
</protein>
<name>A0A382QQA6_9ZZZZ</name>
<reference evidence="3" key="1">
    <citation type="submission" date="2018-05" db="EMBL/GenBank/DDBJ databases">
        <authorList>
            <person name="Lanie J.A."/>
            <person name="Ng W.-L."/>
            <person name="Kazmierczak K.M."/>
            <person name="Andrzejewski T.M."/>
            <person name="Davidsen T.M."/>
            <person name="Wayne K.J."/>
            <person name="Tettelin H."/>
            <person name="Glass J.I."/>
            <person name="Rusch D."/>
            <person name="Podicherti R."/>
            <person name="Tsui H.-C.T."/>
            <person name="Winkler M.E."/>
        </authorList>
    </citation>
    <scope>NUCLEOTIDE SEQUENCE</scope>
</reference>
<dbReference type="InterPro" id="IPR036148">
    <property type="entry name" value="MmgE/PrpD_sf"/>
</dbReference>
<accession>A0A382QQA6</accession>
<dbReference type="InterPro" id="IPR045336">
    <property type="entry name" value="MmgE_PrpD_N"/>
</dbReference>
<dbReference type="PANTHER" id="PTHR16943:SF8">
    <property type="entry name" value="2-METHYLCITRATE DEHYDRATASE"/>
    <property type="match status" value="1"/>
</dbReference>